<protein>
    <submittedName>
        <fullName evidence="2">Uncharacterized protein</fullName>
    </submittedName>
</protein>
<evidence type="ECO:0000313" key="3">
    <source>
        <dbReference type="Proteomes" id="UP000324222"/>
    </source>
</evidence>
<name>A0A5B7KA23_PORTR</name>
<accession>A0A5B7KA23</accession>
<dbReference type="AlphaFoldDB" id="A0A5B7KA23"/>
<comment type="caution">
    <text evidence="2">The sequence shown here is derived from an EMBL/GenBank/DDBJ whole genome shotgun (WGS) entry which is preliminary data.</text>
</comment>
<dbReference type="EMBL" id="VSRR010137311">
    <property type="protein sequence ID" value="MPD03676.1"/>
    <property type="molecule type" value="Genomic_DNA"/>
</dbReference>
<gene>
    <name evidence="2" type="ORF">E2C01_099323</name>
</gene>
<evidence type="ECO:0000313" key="2">
    <source>
        <dbReference type="EMBL" id="MPD03676.1"/>
    </source>
</evidence>
<sequence>MVLSPTASGSDRDSVPGSVGPEDSIFQIPGSKVSPWDKSSFFKGLAAFLVFQEGSKYVSFPDMVSAMVSKEVEDRLAPNTASLTAAPSLSVQGAVQSATNPPPGLGARQSVKSLLADMLAGGNREQERPGDELGLDQAVPPLDPRGGGNALEPLRIIHGGSSDPVLR</sequence>
<feature type="region of interest" description="Disordered" evidence="1">
    <location>
        <begin position="120"/>
        <end position="167"/>
    </location>
</feature>
<dbReference type="Proteomes" id="UP000324222">
    <property type="component" value="Unassembled WGS sequence"/>
</dbReference>
<reference evidence="2 3" key="1">
    <citation type="submission" date="2019-05" db="EMBL/GenBank/DDBJ databases">
        <title>Another draft genome of Portunus trituberculatus and its Hox gene families provides insights of decapod evolution.</title>
        <authorList>
            <person name="Jeong J.-H."/>
            <person name="Song I."/>
            <person name="Kim S."/>
            <person name="Choi T."/>
            <person name="Kim D."/>
            <person name="Ryu S."/>
            <person name="Kim W."/>
        </authorList>
    </citation>
    <scope>NUCLEOTIDE SEQUENCE [LARGE SCALE GENOMIC DNA]</scope>
    <source>
        <tissue evidence="2">Muscle</tissue>
    </source>
</reference>
<feature type="region of interest" description="Disordered" evidence="1">
    <location>
        <begin position="1"/>
        <end position="26"/>
    </location>
</feature>
<keyword evidence="3" id="KW-1185">Reference proteome</keyword>
<organism evidence="2 3">
    <name type="scientific">Portunus trituberculatus</name>
    <name type="common">Swimming crab</name>
    <name type="synonym">Neptunus trituberculatus</name>
    <dbReference type="NCBI Taxonomy" id="210409"/>
    <lineage>
        <taxon>Eukaryota</taxon>
        <taxon>Metazoa</taxon>
        <taxon>Ecdysozoa</taxon>
        <taxon>Arthropoda</taxon>
        <taxon>Crustacea</taxon>
        <taxon>Multicrustacea</taxon>
        <taxon>Malacostraca</taxon>
        <taxon>Eumalacostraca</taxon>
        <taxon>Eucarida</taxon>
        <taxon>Decapoda</taxon>
        <taxon>Pleocyemata</taxon>
        <taxon>Brachyura</taxon>
        <taxon>Eubrachyura</taxon>
        <taxon>Portunoidea</taxon>
        <taxon>Portunidae</taxon>
        <taxon>Portuninae</taxon>
        <taxon>Portunus</taxon>
    </lineage>
</organism>
<evidence type="ECO:0000256" key="1">
    <source>
        <dbReference type="SAM" id="MobiDB-lite"/>
    </source>
</evidence>
<proteinExistence type="predicted"/>